<organism evidence="1 2">
    <name type="scientific">Dactylonectria macrodidyma</name>
    <dbReference type="NCBI Taxonomy" id="307937"/>
    <lineage>
        <taxon>Eukaryota</taxon>
        <taxon>Fungi</taxon>
        <taxon>Dikarya</taxon>
        <taxon>Ascomycota</taxon>
        <taxon>Pezizomycotina</taxon>
        <taxon>Sordariomycetes</taxon>
        <taxon>Hypocreomycetidae</taxon>
        <taxon>Hypocreales</taxon>
        <taxon>Nectriaceae</taxon>
        <taxon>Dactylonectria</taxon>
    </lineage>
</organism>
<proteinExistence type="predicted"/>
<reference evidence="1" key="1">
    <citation type="journal article" date="2021" name="Nat. Commun.">
        <title>Genetic determinants of endophytism in the Arabidopsis root mycobiome.</title>
        <authorList>
            <person name="Mesny F."/>
            <person name="Miyauchi S."/>
            <person name="Thiergart T."/>
            <person name="Pickel B."/>
            <person name="Atanasova L."/>
            <person name="Karlsson M."/>
            <person name="Huettel B."/>
            <person name="Barry K.W."/>
            <person name="Haridas S."/>
            <person name="Chen C."/>
            <person name="Bauer D."/>
            <person name="Andreopoulos W."/>
            <person name="Pangilinan J."/>
            <person name="LaButti K."/>
            <person name="Riley R."/>
            <person name="Lipzen A."/>
            <person name="Clum A."/>
            <person name="Drula E."/>
            <person name="Henrissat B."/>
            <person name="Kohler A."/>
            <person name="Grigoriev I.V."/>
            <person name="Martin F.M."/>
            <person name="Hacquard S."/>
        </authorList>
    </citation>
    <scope>NUCLEOTIDE SEQUENCE</scope>
    <source>
        <strain evidence="1">MPI-CAGE-AT-0147</strain>
    </source>
</reference>
<dbReference type="AlphaFoldDB" id="A0A9P9EY81"/>
<protein>
    <submittedName>
        <fullName evidence="1">Uncharacterized protein</fullName>
    </submittedName>
</protein>
<keyword evidence="2" id="KW-1185">Reference proteome</keyword>
<gene>
    <name evidence="1" type="ORF">EDB81DRAFT_462999</name>
</gene>
<evidence type="ECO:0000313" key="2">
    <source>
        <dbReference type="Proteomes" id="UP000738349"/>
    </source>
</evidence>
<dbReference type="EMBL" id="JAGMUV010000007">
    <property type="protein sequence ID" value="KAH7148424.1"/>
    <property type="molecule type" value="Genomic_DNA"/>
</dbReference>
<sequence length="239" mass="26580">MALVMCDASVCVMTVVVVNIMTYEWPTDAGRMSASHTPQPTRRTRCHHHCYPSVAAATFQMLRPDYRLKIQSTCRRTQVMVMDSIHQCGLFLLPSSQNQGAQYTSKGPGSSMREPAGQLRWLPAGTWMHSMVSTRGLRCIMILVVQVCPSQLSFNKLRQPTTRKHRPRVTRPMFNAPVAIDHGINKTQDSFTRRGKRCPASPIITRLALSHQPLPHPTLGGRSGHASYTVAGMSLEGVD</sequence>
<dbReference type="Proteomes" id="UP000738349">
    <property type="component" value="Unassembled WGS sequence"/>
</dbReference>
<comment type="caution">
    <text evidence="1">The sequence shown here is derived from an EMBL/GenBank/DDBJ whole genome shotgun (WGS) entry which is preliminary data.</text>
</comment>
<name>A0A9P9EY81_9HYPO</name>
<accession>A0A9P9EY81</accession>
<evidence type="ECO:0000313" key="1">
    <source>
        <dbReference type="EMBL" id="KAH7148424.1"/>
    </source>
</evidence>